<dbReference type="Proteomes" id="UP000186817">
    <property type="component" value="Unassembled WGS sequence"/>
</dbReference>
<dbReference type="OrthoDB" id="435398at2759"/>
<protein>
    <submittedName>
        <fullName evidence="2">Tubulin--tyrosine ligase</fullName>
    </submittedName>
</protein>
<dbReference type="AlphaFoldDB" id="A0A1Q9E8S7"/>
<dbReference type="InterPro" id="IPR004344">
    <property type="entry name" value="TTL/TTLL_fam"/>
</dbReference>
<dbReference type="Pfam" id="PF03133">
    <property type="entry name" value="TTL"/>
    <property type="match status" value="1"/>
</dbReference>
<evidence type="ECO:0000313" key="2">
    <source>
        <dbReference type="EMBL" id="OLQ03817.1"/>
    </source>
</evidence>
<evidence type="ECO:0000256" key="1">
    <source>
        <dbReference type="SAM" id="MobiDB-lite"/>
    </source>
</evidence>
<dbReference type="PANTHER" id="PTHR46069:SF1">
    <property type="entry name" value="CHROMOSOME UNDETERMINED SCAFFOLD_125, WHOLE GENOME SHOTGUN SEQUENCE"/>
    <property type="match status" value="1"/>
</dbReference>
<dbReference type="OMA" id="IANCFEV"/>
<organism evidence="2 3">
    <name type="scientific">Symbiodinium microadriaticum</name>
    <name type="common">Dinoflagellate</name>
    <name type="synonym">Zooxanthella microadriatica</name>
    <dbReference type="NCBI Taxonomy" id="2951"/>
    <lineage>
        <taxon>Eukaryota</taxon>
        <taxon>Sar</taxon>
        <taxon>Alveolata</taxon>
        <taxon>Dinophyceae</taxon>
        <taxon>Suessiales</taxon>
        <taxon>Symbiodiniaceae</taxon>
        <taxon>Symbiodinium</taxon>
    </lineage>
</organism>
<sequence>MVDSTGKACSVPKAQRTEPPPRRCHNHFEGGGVLCTKRGLCESLVAHFLHFGRDPFGAVPLTFLVHGSSDPQFAMFEDAYRYFSDESKQRIWIVKPAEWANRGCGIRIFKTIEEVRARVDAKERAWAIQKYIEKPLLVHGRKFDIRAYCLLLQDPTNWSFKAFYYRDAYLRTTSAQYTTKNLDRMVHLNNDAVQKHGDNYGKFESANKMSLDEFQKYLDEHHVRTINVREDLMPQIQGLMADAVQATVAMMNPRQIANCFEVFGFDFMVDADFRVWLIECNANPCLDLCSAYLSHLIPTMLDSALQLTVDQMFGDLGAGSGKEAAPNKWDLLFDTAEAPEALRSTWVEELDPCAEDGFTRMGSLGRQLLGKSRPRAKKGSKAASRQKDAEKAVPDNPDATAEDAAVSNEGGEEQK</sequence>
<evidence type="ECO:0000313" key="3">
    <source>
        <dbReference type="Proteomes" id="UP000186817"/>
    </source>
</evidence>
<dbReference type="EMBL" id="LSRX01000226">
    <property type="protein sequence ID" value="OLQ03817.1"/>
    <property type="molecule type" value="Genomic_DNA"/>
</dbReference>
<dbReference type="SUPFAM" id="SSF56059">
    <property type="entry name" value="Glutathione synthetase ATP-binding domain-like"/>
    <property type="match status" value="1"/>
</dbReference>
<reference evidence="2 3" key="1">
    <citation type="submission" date="2016-02" db="EMBL/GenBank/DDBJ databases">
        <title>Genome analysis of coral dinoflagellate symbionts highlights evolutionary adaptations to a symbiotic lifestyle.</title>
        <authorList>
            <person name="Aranda M."/>
            <person name="Li Y."/>
            <person name="Liew Y.J."/>
            <person name="Baumgarten S."/>
            <person name="Simakov O."/>
            <person name="Wilson M."/>
            <person name="Piel J."/>
            <person name="Ashoor H."/>
            <person name="Bougouffa S."/>
            <person name="Bajic V.B."/>
            <person name="Ryu T."/>
            <person name="Ravasi T."/>
            <person name="Bayer T."/>
            <person name="Micklem G."/>
            <person name="Kim H."/>
            <person name="Bhak J."/>
            <person name="Lajeunesse T.C."/>
            <person name="Voolstra C.R."/>
        </authorList>
    </citation>
    <scope>NUCLEOTIDE SEQUENCE [LARGE SCALE GENOMIC DNA]</scope>
    <source>
        <strain evidence="2 3">CCMP2467</strain>
    </source>
</reference>
<dbReference type="PROSITE" id="PS51221">
    <property type="entry name" value="TTL"/>
    <property type="match status" value="1"/>
</dbReference>
<gene>
    <name evidence="2" type="primary">TTL</name>
    <name evidence="2" type="ORF">AK812_SmicGene13191</name>
</gene>
<dbReference type="Gene3D" id="3.30.470.20">
    <property type="entry name" value="ATP-grasp fold, B domain"/>
    <property type="match status" value="1"/>
</dbReference>
<proteinExistence type="predicted"/>
<feature type="region of interest" description="Disordered" evidence="1">
    <location>
        <begin position="367"/>
        <end position="415"/>
    </location>
</feature>
<name>A0A1Q9E8S7_SYMMI</name>
<keyword evidence="3" id="KW-1185">Reference proteome</keyword>
<comment type="caution">
    <text evidence="2">The sequence shown here is derived from an EMBL/GenBank/DDBJ whole genome shotgun (WGS) entry which is preliminary data.</text>
</comment>
<feature type="region of interest" description="Disordered" evidence="1">
    <location>
        <begin position="1"/>
        <end position="23"/>
    </location>
</feature>
<dbReference type="GO" id="GO:0016874">
    <property type="term" value="F:ligase activity"/>
    <property type="evidence" value="ECO:0007669"/>
    <property type="project" value="UniProtKB-KW"/>
</dbReference>
<keyword evidence="2" id="KW-0436">Ligase</keyword>
<accession>A0A1Q9E8S7</accession>
<dbReference type="PANTHER" id="PTHR46069">
    <property type="entry name" value="TUBULIN TYROSINE LIGASE"/>
    <property type="match status" value="1"/>
</dbReference>